<keyword evidence="2 9" id="KW-0963">Cytoplasm</keyword>
<dbReference type="HAMAP" id="MF_01808">
    <property type="entry name" value="Recomb_XerC_XerD"/>
    <property type="match status" value="1"/>
</dbReference>
<dbReference type="InterPro" id="IPR011010">
    <property type="entry name" value="DNA_brk_join_enz"/>
</dbReference>
<evidence type="ECO:0000256" key="5">
    <source>
        <dbReference type="ARBA" id="ARBA00022908"/>
    </source>
</evidence>
<keyword evidence="5 9" id="KW-0229">DNA integration</keyword>
<keyword evidence="4 9" id="KW-0159">Chromosome partition</keyword>
<feature type="active site" evidence="9">
    <location>
        <position position="253"/>
    </location>
</feature>
<dbReference type="InterPro" id="IPR013762">
    <property type="entry name" value="Integrase-like_cat_sf"/>
</dbReference>
<dbReference type="Pfam" id="PF02899">
    <property type="entry name" value="Phage_int_SAM_1"/>
    <property type="match status" value="1"/>
</dbReference>
<organism evidence="12 13">
    <name type="scientific">Corynebacterium auriscanis</name>
    <dbReference type="NCBI Taxonomy" id="99807"/>
    <lineage>
        <taxon>Bacteria</taxon>
        <taxon>Bacillati</taxon>
        <taxon>Actinomycetota</taxon>
        <taxon>Actinomycetes</taxon>
        <taxon>Mycobacteriales</taxon>
        <taxon>Corynebacteriaceae</taxon>
        <taxon>Corynebacterium</taxon>
    </lineage>
</organism>
<evidence type="ECO:0000256" key="6">
    <source>
        <dbReference type="ARBA" id="ARBA00023125"/>
    </source>
</evidence>
<dbReference type="PROSITE" id="PS51900">
    <property type="entry name" value="CB"/>
    <property type="match status" value="1"/>
</dbReference>
<dbReference type="GO" id="GO:0009037">
    <property type="term" value="F:tyrosine-based site-specific recombinase activity"/>
    <property type="evidence" value="ECO:0007669"/>
    <property type="project" value="UniProtKB-UniRule"/>
</dbReference>
<dbReference type="CDD" id="cd00798">
    <property type="entry name" value="INT_XerDC_C"/>
    <property type="match status" value="1"/>
</dbReference>
<protein>
    <recommendedName>
        <fullName evidence="9">Tyrosine recombinase XerC</fullName>
    </recommendedName>
</protein>
<dbReference type="InterPro" id="IPR002104">
    <property type="entry name" value="Integrase_catalytic"/>
</dbReference>
<evidence type="ECO:0000256" key="3">
    <source>
        <dbReference type="ARBA" id="ARBA00022618"/>
    </source>
</evidence>
<dbReference type="Proteomes" id="UP000030145">
    <property type="component" value="Unassembled WGS sequence"/>
</dbReference>
<evidence type="ECO:0000259" key="11">
    <source>
        <dbReference type="PROSITE" id="PS51900"/>
    </source>
</evidence>
<gene>
    <name evidence="9" type="primary">xerC</name>
    <name evidence="12" type="ORF">MA47_00420</name>
</gene>
<name>A0A0A2DJL8_9CORY</name>
<dbReference type="InterPro" id="IPR050090">
    <property type="entry name" value="Tyrosine_recombinase_XerCD"/>
</dbReference>
<dbReference type="GeneID" id="300552993"/>
<feature type="domain" description="Tyr recombinase" evidence="10">
    <location>
        <begin position="108"/>
        <end position="298"/>
    </location>
</feature>
<dbReference type="Pfam" id="PF00589">
    <property type="entry name" value="Phage_integrase"/>
    <property type="match status" value="1"/>
</dbReference>
<feature type="active site" evidence="9">
    <location>
        <position position="178"/>
    </location>
</feature>
<dbReference type="PANTHER" id="PTHR30349:SF77">
    <property type="entry name" value="TYROSINE RECOMBINASE XERC"/>
    <property type="match status" value="1"/>
</dbReference>
<keyword evidence="6 9" id="KW-0238">DNA-binding</keyword>
<evidence type="ECO:0000256" key="2">
    <source>
        <dbReference type="ARBA" id="ARBA00022490"/>
    </source>
</evidence>
<comment type="subcellular location">
    <subcellularLocation>
        <location evidence="1 9">Cytoplasm</location>
    </subcellularLocation>
</comment>
<evidence type="ECO:0000256" key="7">
    <source>
        <dbReference type="ARBA" id="ARBA00023172"/>
    </source>
</evidence>
<comment type="caution">
    <text evidence="12">The sequence shown here is derived from an EMBL/GenBank/DDBJ whole genome shotgun (WGS) entry which is preliminary data.</text>
</comment>
<proteinExistence type="inferred from homology"/>
<dbReference type="GO" id="GO:0005737">
    <property type="term" value="C:cytoplasm"/>
    <property type="evidence" value="ECO:0007669"/>
    <property type="project" value="UniProtKB-SubCell"/>
</dbReference>
<feature type="active site" description="O-(3'-phospho-DNA)-tyrosine intermediate" evidence="9">
    <location>
        <position position="285"/>
    </location>
</feature>
<accession>A0A0A2DJL8</accession>
<dbReference type="PROSITE" id="PS51898">
    <property type="entry name" value="TYR_RECOMBINASE"/>
    <property type="match status" value="1"/>
</dbReference>
<evidence type="ECO:0000313" key="12">
    <source>
        <dbReference type="EMBL" id="KGM19373.1"/>
    </source>
</evidence>
<keyword evidence="13" id="KW-1185">Reference proteome</keyword>
<feature type="active site" evidence="9">
    <location>
        <position position="276"/>
    </location>
</feature>
<evidence type="ECO:0000313" key="13">
    <source>
        <dbReference type="Proteomes" id="UP000030145"/>
    </source>
</evidence>
<sequence length="309" mass="33904">MTATPPTLSQALDAYEEHLQYVVGRSSNTITAYRKDLAAALEGLEEISEFTLNHARDVLGWSLDAGHSRASMARMVSSLKGFGAFLAHKGWVAANPVAALRAPKLERTLPRVLRADQATRVLDLARERATSEPDNPIATRDWAMAEVLFATGMRVSELTGADVDDVDFTNNVVRVLGKGNKQRVVPFGPTARKALEQWLSRRGEIRRGDISRDRSALFLGTRGGRINQRQVRTVINNMTDSTDVPRLSPHGLRHSTATAVLEGGADLRVVQEMLGHASMQTTQIYTHVGTERLKAVFNQAHPRAGNPPE</sequence>
<dbReference type="RefSeq" id="WP_035112794.1">
    <property type="nucleotide sequence ID" value="NZ_CP047046.1"/>
</dbReference>
<feature type="domain" description="Core-binding (CB)" evidence="11">
    <location>
        <begin position="6"/>
        <end position="87"/>
    </location>
</feature>
<dbReference type="Gene3D" id="1.10.150.130">
    <property type="match status" value="1"/>
</dbReference>
<feature type="active site" evidence="9">
    <location>
        <position position="250"/>
    </location>
</feature>
<comment type="similarity">
    <text evidence="9">Belongs to the 'phage' integrase family. XerC subfamily.</text>
</comment>
<dbReference type="SUPFAM" id="SSF56349">
    <property type="entry name" value="DNA breaking-rejoining enzymes"/>
    <property type="match status" value="1"/>
</dbReference>
<dbReference type="InterPro" id="IPR023009">
    <property type="entry name" value="Tyrosine_recombinase_XerC/XerD"/>
</dbReference>
<comment type="function">
    <text evidence="9">Site-specific tyrosine recombinase, which acts by catalyzing the cutting and rejoining of the recombining DNA molecules. The XerC-XerD complex is essential to convert dimers of the bacterial chromosome into monomers to permit their segregation at cell division. It also contributes to the segregational stability of plasmids.</text>
</comment>
<evidence type="ECO:0000256" key="8">
    <source>
        <dbReference type="ARBA" id="ARBA00023306"/>
    </source>
</evidence>
<dbReference type="PANTHER" id="PTHR30349">
    <property type="entry name" value="PHAGE INTEGRASE-RELATED"/>
    <property type="match status" value="1"/>
</dbReference>
<dbReference type="GO" id="GO:0007059">
    <property type="term" value="P:chromosome segregation"/>
    <property type="evidence" value="ECO:0007669"/>
    <property type="project" value="UniProtKB-UniRule"/>
</dbReference>
<dbReference type="EMBL" id="JRVJ01000001">
    <property type="protein sequence ID" value="KGM19373.1"/>
    <property type="molecule type" value="Genomic_DNA"/>
</dbReference>
<dbReference type="GO" id="GO:0006313">
    <property type="term" value="P:DNA transposition"/>
    <property type="evidence" value="ECO:0007669"/>
    <property type="project" value="UniProtKB-UniRule"/>
</dbReference>
<evidence type="ECO:0000259" key="10">
    <source>
        <dbReference type="PROSITE" id="PS51898"/>
    </source>
</evidence>
<comment type="subunit">
    <text evidence="9">Forms a cyclic heterotetrameric complex composed of two molecules of XerC and two molecules of XerD.</text>
</comment>
<feature type="active site" evidence="9">
    <location>
        <position position="154"/>
    </location>
</feature>
<dbReference type="InterPro" id="IPR044068">
    <property type="entry name" value="CB"/>
</dbReference>
<evidence type="ECO:0000256" key="1">
    <source>
        <dbReference type="ARBA" id="ARBA00004496"/>
    </source>
</evidence>
<reference evidence="12 13" key="1">
    <citation type="submission" date="2014-10" db="EMBL/GenBank/DDBJ databases">
        <title>Whole Genome sequence of Corynebacterium auriscanis strain CIP 106629.</title>
        <authorList>
            <person name="Hassan S.S."/>
            <person name="Jamal S.B."/>
            <person name="Tiwari S."/>
            <person name="Oliveira L.D.C."/>
            <person name="Souza F."/>
            <person name="Mariano D.C."/>
            <person name="Almeida S."/>
            <person name="Dorella F."/>
            <person name="Pereira F."/>
            <person name="Carvalho A."/>
            <person name="Leal C.A."/>
            <person name="Soares S.D.C."/>
            <person name="Figueiredo H.C."/>
            <person name="Silva A."/>
            <person name="Azevedo V.A."/>
        </authorList>
    </citation>
    <scope>NUCLEOTIDE SEQUENCE [LARGE SCALE GENOMIC DNA]</scope>
    <source>
        <strain evidence="12 13">CIP 106629</strain>
    </source>
</reference>
<dbReference type="Gene3D" id="1.10.443.10">
    <property type="entry name" value="Intergrase catalytic core"/>
    <property type="match status" value="1"/>
</dbReference>
<keyword evidence="3 9" id="KW-0132">Cell division</keyword>
<evidence type="ECO:0000256" key="9">
    <source>
        <dbReference type="HAMAP-Rule" id="MF_01808"/>
    </source>
</evidence>
<evidence type="ECO:0000256" key="4">
    <source>
        <dbReference type="ARBA" id="ARBA00022829"/>
    </source>
</evidence>
<keyword evidence="7 9" id="KW-0233">DNA recombination</keyword>
<dbReference type="InterPro" id="IPR010998">
    <property type="entry name" value="Integrase_recombinase_N"/>
</dbReference>
<keyword evidence="8 9" id="KW-0131">Cell cycle</keyword>
<dbReference type="GO" id="GO:0051301">
    <property type="term" value="P:cell division"/>
    <property type="evidence" value="ECO:0007669"/>
    <property type="project" value="UniProtKB-KW"/>
</dbReference>
<dbReference type="GO" id="GO:0003677">
    <property type="term" value="F:DNA binding"/>
    <property type="evidence" value="ECO:0007669"/>
    <property type="project" value="UniProtKB-UniRule"/>
</dbReference>
<dbReference type="InterPro" id="IPR004107">
    <property type="entry name" value="Integrase_SAM-like_N"/>
</dbReference>
<dbReference type="AlphaFoldDB" id="A0A0A2DJL8"/>